<evidence type="ECO:0000313" key="9">
    <source>
        <dbReference type="EMBL" id="KAF5841829.1"/>
    </source>
</evidence>
<evidence type="ECO:0000313" key="10">
    <source>
        <dbReference type="Proteomes" id="UP000815325"/>
    </source>
</evidence>
<keyword evidence="10" id="KW-1185">Reference proteome</keyword>
<dbReference type="InterPro" id="IPR039512">
    <property type="entry name" value="RCHY1_zinc-ribbon"/>
</dbReference>
<dbReference type="PANTHER" id="PTHR21319:SF0">
    <property type="entry name" value="AND RING FINGER DOMAIN PROTEIN, PUTATIVE (AFU_ORTHOLOGUE AFUA_1G08900)-RELATED"/>
    <property type="match status" value="1"/>
</dbReference>
<feature type="region of interest" description="Disordered" evidence="5">
    <location>
        <begin position="879"/>
        <end position="975"/>
    </location>
</feature>
<feature type="compositionally biased region" description="Low complexity" evidence="5">
    <location>
        <begin position="949"/>
        <end position="960"/>
    </location>
</feature>
<dbReference type="Pfam" id="PF13639">
    <property type="entry name" value="zf-RING_2"/>
    <property type="match status" value="1"/>
</dbReference>
<dbReference type="SMART" id="SM00184">
    <property type="entry name" value="RING"/>
    <property type="match status" value="1"/>
</dbReference>
<dbReference type="SUPFAM" id="SSF161219">
    <property type="entry name" value="CHY zinc finger-like"/>
    <property type="match status" value="1"/>
</dbReference>
<dbReference type="InterPro" id="IPR017921">
    <property type="entry name" value="Znf_CTCHY"/>
</dbReference>
<dbReference type="PROSITE" id="PS51266">
    <property type="entry name" value="ZF_CHY"/>
    <property type="match status" value="1"/>
</dbReference>
<dbReference type="Pfam" id="PF05495">
    <property type="entry name" value="zf-CHY"/>
    <property type="match status" value="1"/>
</dbReference>
<dbReference type="PROSITE" id="PS50089">
    <property type="entry name" value="ZF_RING_2"/>
    <property type="match status" value="1"/>
</dbReference>
<feature type="domain" description="CTCHY-type" evidence="8">
    <location>
        <begin position="1102"/>
        <end position="1168"/>
    </location>
</feature>
<feature type="compositionally biased region" description="Low complexity" evidence="5">
    <location>
        <begin position="196"/>
        <end position="210"/>
    </location>
</feature>
<dbReference type="CDD" id="cd12108">
    <property type="entry name" value="Hr-like"/>
    <property type="match status" value="1"/>
</dbReference>
<feature type="region of interest" description="Disordered" evidence="5">
    <location>
        <begin position="87"/>
        <end position="152"/>
    </location>
</feature>
<evidence type="ECO:0000256" key="5">
    <source>
        <dbReference type="SAM" id="MobiDB-lite"/>
    </source>
</evidence>
<dbReference type="Gene3D" id="2.20.28.10">
    <property type="match status" value="1"/>
</dbReference>
<dbReference type="Proteomes" id="UP000815325">
    <property type="component" value="Unassembled WGS sequence"/>
</dbReference>
<feature type="compositionally biased region" description="Gly residues" evidence="5">
    <location>
        <begin position="879"/>
        <end position="889"/>
    </location>
</feature>
<dbReference type="SUPFAM" id="SSF57850">
    <property type="entry name" value="RING/U-box"/>
    <property type="match status" value="1"/>
</dbReference>
<evidence type="ECO:0000256" key="2">
    <source>
        <dbReference type="ARBA" id="ARBA00022771"/>
    </source>
</evidence>
<keyword evidence="1" id="KW-0479">Metal-binding</keyword>
<dbReference type="PANTHER" id="PTHR21319">
    <property type="entry name" value="RING FINGER AND CHY ZINC FINGER DOMAIN-CONTAINING PROTEIN 1"/>
    <property type="match status" value="1"/>
</dbReference>
<comment type="caution">
    <text evidence="9">The sequence shown here is derived from an EMBL/GenBank/DDBJ whole genome shotgun (WGS) entry which is preliminary data.</text>
</comment>
<dbReference type="InterPro" id="IPR013083">
    <property type="entry name" value="Znf_RING/FYVE/PHD"/>
</dbReference>
<name>A0ABQ7H4P3_DUNSA</name>
<dbReference type="InterPro" id="IPR037275">
    <property type="entry name" value="Znf_CTCHY_sf"/>
</dbReference>
<keyword evidence="3" id="KW-0862">Zinc</keyword>
<evidence type="ECO:0000259" key="8">
    <source>
        <dbReference type="PROSITE" id="PS51270"/>
    </source>
</evidence>
<dbReference type="EMBL" id="MU069475">
    <property type="protein sequence ID" value="KAF5841829.1"/>
    <property type="molecule type" value="Genomic_DNA"/>
</dbReference>
<feature type="domain" description="CHY-type" evidence="7">
    <location>
        <begin position="1060"/>
        <end position="1100"/>
    </location>
</feature>
<dbReference type="InterPro" id="IPR037274">
    <property type="entry name" value="Znf_CHY_sf"/>
</dbReference>
<feature type="region of interest" description="Disordered" evidence="5">
    <location>
        <begin position="552"/>
        <end position="588"/>
    </location>
</feature>
<feature type="region of interest" description="Disordered" evidence="5">
    <location>
        <begin position="196"/>
        <end position="220"/>
    </location>
</feature>
<evidence type="ECO:0000256" key="1">
    <source>
        <dbReference type="ARBA" id="ARBA00022723"/>
    </source>
</evidence>
<feature type="domain" description="RING-type" evidence="6">
    <location>
        <begin position="1169"/>
        <end position="1211"/>
    </location>
</feature>
<dbReference type="CDD" id="cd16464">
    <property type="entry name" value="RING-H2_Pirh2-like"/>
    <property type="match status" value="1"/>
</dbReference>
<keyword evidence="2 4" id="KW-0863">Zinc-finger</keyword>
<feature type="compositionally biased region" description="Low complexity" evidence="5">
    <location>
        <begin position="120"/>
        <end position="152"/>
    </location>
</feature>
<dbReference type="InterPro" id="IPR012312">
    <property type="entry name" value="Hemerythrin-like"/>
</dbReference>
<accession>A0ABQ7H4P3</accession>
<dbReference type="Gene3D" id="1.20.120.520">
    <property type="entry name" value="nmb1532 protein domain like"/>
    <property type="match status" value="1"/>
</dbReference>
<proteinExistence type="predicted"/>
<dbReference type="PROSITE" id="PS51270">
    <property type="entry name" value="ZF_CTCHY"/>
    <property type="match status" value="1"/>
</dbReference>
<reference evidence="9" key="1">
    <citation type="submission" date="2017-08" db="EMBL/GenBank/DDBJ databases">
        <authorList>
            <person name="Polle J.E."/>
            <person name="Barry K."/>
            <person name="Cushman J."/>
            <person name="Schmutz J."/>
            <person name="Tran D."/>
            <person name="Hathwaick L.T."/>
            <person name="Yim W.C."/>
            <person name="Jenkins J."/>
            <person name="Mckie-Krisberg Z.M."/>
            <person name="Prochnik S."/>
            <person name="Lindquist E."/>
            <person name="Dockter R.B."/>
            <person name="Adam C."/>
            <person name="Molina H."/>
            <person name="Bunkerborg J."/>
            <person name="Jin E."/>
            <person name="Buchheim M."/>
            <person name="Magnuson J."/>
        </authorList>
    </citation>
    <scope>NUCLEOTIDE SEQUENCE</scope>
    <source>
        <strain evidence="9">CCAP 19/18</strain>
    </source>
</reference>
<feature type="region of interest" description="Disordered" evidence="5">
    <location>
        <begin position="1030"/>
        <end position="1052"/>
    </location>
</feature>
<evidence type="ECO:0000256" key="3">
    <source>
        <dbReference type="ARBA" id="ARBA00022833"/>
    </source>
</evidence>
<sequence length="1275" mass="136849">MLPAAKMSEAGTQELLNNIRLGAPASDLPLVQLVMRWAAKGQQHAHQDRQQQQLQHGSTGGGATAPRGLSLASPNPSYAHLALLAQSSPSRPPLPPQQQHHHHHHHLAQHEPPESTCSTLLLLHHQQQQAMPSAQMSRNPSMQQLQQQQQQQQQGNDVQQQLQQQQQQQCSPCMHQLQQQYHEAQQHCQGLLPLAPTQPTTAAPNPTYQTHAAAAPSGSEQLQNRVHNTVQQQAHLYACATGGAATHMEPTATTTILKHAVHSSPAGMGQHQSQHHLGNSLKGFAQSQARVVPEGGALLQGHATTGMGDSLLQGDVSGGVRKRLKRVSDMAGGGHVVEVQGIATSDAVGGVHASGGWMDGMGSLQLQLQQQQQQLRQVCVLGAETDATVAAHPGLCSQGAAQPVCEAENRVVAVGGAPVACGRKRARGEGVQGQGECGAHAVPVSLVCGETGRSACDVDHVALMGHLPGHASPMAGDVGVTPEEASAYMGAGLGTTTSTAAVTAATEKEAGSFGSKLDCVHAGQAGGAGDVGLTTISAPAAAAGAAASGSDAGAAVGQQQQQQQQQQSEQGQPAASASAGKGRGSHFNPIDHIFQFHQALRQELKQLESDALGLERVVLSHLHQSREEQQQQQQQRQQVVLQSWYRGEPVSGGAAACQAPHTTDVGLGGGGCGAASGGAGDSKLSSMGSGMCGYINRLPWRVAAAMQALDGRFQFLWGIYKAHSRSEDEIVFPALESKQALRNVSHAYTLDHQEEEKQFNDLEQVMATLRSAPDVATARSSTLAARCMCAAVRASLETHIRAEEAELWPLFTEHFSTDEQQYLVGVIIGRTGAQVLQALLPWISGSFSLEDKEMMMGSLRQATKNTMFDQWLDAVTSGSAGGSGGGGSNGVAATAAQADGSNHTCSGEGGRKLEHPTPRTKYQGDTIDPDLARYLSISPVPGKDKGRNSTGPCSSGSSSVKGRDGPAEELPVESSTFRPGWEDIFRMNQKQLEAAVMRVSADPNLEPGRKAYLIQNIMVSKYIVAQQRRMQQEQQEEEGSDGAGGLQEHEHEEDCSNSRRLCHDEAMPSHRMDRSAVREMVCMECGTRQPVGSHCARCATQMARYYCNICHLFDDQEGRDIYHCPFCNVCRRGRGLGIDFFHCMSCNACMSLSLFKVHNCREKAMESNCPVCSEFLFDSADSIKELPCGHFMHTRCFAEYTRYNYTCPICSKSVGDMHVYFQMLDSLLASERLPPEYAGRMQQVLCNDCGKTGFARFHWAYHSCPHCRSYNTRLL</sequence>
<organism evidence="9 10">
    <name type="scientific">Dunaliella salina</name>
    <name type="common">Green alga</name>
    <name type="synonym">Protococcus salinus</name>
    <dbReference type="NCBI Taxonomy" id="3046"/>
    <lineage>
        <taxon>Eukaryota</taxon>
        <taxon>Viridiplantae</taxon>
        <taxon>Chlorophyta</taxon>
        <taxon>core chlorophytes</taxon>
        <taxon>Chlorophyceae</taxon>
        <taxon>CS clade</taxon>
        <taxon>Chlamydomonadales</taxon>
        <taxon>Dunaliellaceae</taxon>
        <taxon>Dunaliella</taxon>
    </lineage>
</organism>
<gene>
    <name evidence="9" type="ORF">DUNSADRAFT_10892</name>
</gene>
<dbReference type="Pfam" id="PF14599">
    <property type="entry name" value="zinc_ribbon_6"/>
    <property type="match status" value="1"/>
</dbReference>
<feature type="compositionally biased region" description="Low complexity" evidence="5">
    <location>
        <begin position="552"/>
        <end position="580"/>
    </location>
</feature>
<evidence type="ECO:0000256" key="4">
    <source>
        <dbReference type="PROSITE-ProRule" id="PRU00601"/>
    </source>
</evidence>
<evidence type="ECO:0000259" key="7">
    <source>
        <dbReference type="PROSITE" id="PS51266"/>
    </source>
</evidence>
<dbReference type="Pfam" id="PF01814">
    <property type="entry name" value="Hemerythrin"/>
    <property type="match status" value="1"/>
</dbReference>
<feature type="region of interest" description="Disordered" evidence="5">
    <location>
        <begin position="42"/>
        <end position="75"/>
    </location>
</feature>
<dbReference type="SUPFAM" id="SSF161245">
    <property type="entry name" value="Zinc hairpin stack"/>
    <property type="match status" value="1"/>
</dbReference>
<dbReference type="InterPro" id="IPR008913">
    <property type="entry name" value="Znf_CHY"/>
</dbReference>
<evidence type="ECO:0000259" key="6">
    <source>
        <dbReference type="PROSITE" id="PS50089"/>
    </source>
</evidence>
<dbReference type="Gene3D" id="3.30.40.10">
    <property type="entry name" value="Zinc/RING finger domain, C3HC4 (zinc finger)"/>
    <property type="match status" value="1"/>
</dbReference>
<protein>
    <submittedName>
        <fullName evidence="9">Uncharacterized protein</fullName>
    </submittedName>
</protein>
<dbReference type="InterPro" id="IPR001841">
    <property type="entry name" value="Znf_RING"/>
</dbReference>